<accession>R7Q950</accession>
<dbReference type="Proteomes" id="UP000012073">
    <property type="component" value="Unassembled WGS sequence"/>
</dbReference>
<organism evidence="2 3">
    <name type="scientific">Chondrus crispus</name>
    <name type="common">Carrageen Irish moss</name>
    <name type="synonym">Polymorpha crispa</name>
    <dbReference type="NCBI Taxonomy" id="2769"/>
    <lineage>
        <taxon>Eukaryota</taxon>
        <taxon>Rhodophyta</taxon>
        <taxon>Florideophyceae</taxon>
        <taxon>Rhodymeniophycidae</taxon>
        <taxon>Gigartinales</taxon>
        <taxon>Gigartinaceae</taxon>
        <taxon>Chondrus</taxon>
    </lineage>
</organism>
<keyword evidence="1" id="KW-1133">Transmembrane helix</keyword>
<dbReference type="InterPro" id="IPR019634">
    <property type="entry name" value="Uncharacterised_Ycf49"/>
</dbReference>
<dbReference type="GeneID" id="17322117"/>
<evidence type="ECO:0000313" key="2">
    <source>
        <dbReference type="EMBL" id="CDF34579.1"/>
    </source>
</evidence>
<dbReference type="PANTHER" id="PTHR33833">
    <property type="entry name" value="NUCLEOLAR-LIKE PROTEIN-RELATED"/>
    <property type="match status" value="1"/>
</dbReference>
<evidence type="ECO:0000313" key="3">
    <source>
        <dbReference type="Proteomes" id="UP000012073"/>
    </source>
</evidence>
<dbReference type="OrthoDB" id="4387at2759"/>
<feature type="transmembrane region" description="Helical" evidence="1">
    <location>
        <begin position="261"/>
        <end position="284"/>
    </location>
</feature>
<dbReference type="PANTHER" id="PTHR33833:SF3">
    <property type="entry name" value="YCF49-LIKE PROTEIN"/>
    <property type="match status" value="1"/>
</dbReference>
<sequence length="392" mass="42624">MERRPMRITSLFSGVRLRSTKIAIAAPQKVASVAKSCVTKMIVDPWSVSPEAVDALAAQFFAASLFPYLGFLYYLGRDEVKCPKLANFGFRFLLVFVFATIPAGIYAKVHYHDILANIDWLHGGAESLLTITNLLIVLGFRGAMTPNVIDAVPTESAKTEESPMRMNSTIVPALITSLGSFLSLAALGSLHVEPANALSFPTWVIHVSSLVEWLVAMGLVWKYAEVTDNPAWKGLTWGMLPLHTSGICACTYHLFYNAPSLNILVALQAALTFFGNGTLVAAAYRISRSEKKTMAAHKSVSSQSEKRNISLVGFEDLAVQLQQDSNAKFLLKLFGISCVGSALVKWGSLAIDAPFEPTLALSLSIIVIPTVLNMAKWAVRSNKEMSDFGGFL</sequence>
<feature type="transmembrane region" description="Helical" evidence="1">
    <location>
        <begin position="329"/>
        <end position="347"/>
    </location>
</feature>
<feature type="transmembrane region" description="Helical" evidence="1">
    <location>
        <begin position="203"/>
        <end position="223"/>
    </location>
</feature>
<dbReference type="OMA" id="ATWIIHI"/>
<feature type="transmembrane region" description="Helical" evidence="1">
    <location>
        <begin position="56"/>
        <end position="76"/>
    </location>
</feature>
<dbReference type="STRING" id="2769.R7Q950"/>
<protein>
    <submittedName>
        <fullName evidence="2">Uncharacterized protein</fullName>
    </submittedName>
</protein>
<keyword evidence="1" id="KW-0812">Transmembrane</keyword>
<feature type="transmembrane region" description="Helical" evidence="1">
    <location>
        <begin position="127"/>
        <end position="149"/>
    </location>
</feature>
<reference evidence="3" key="1">
    <citation type="journal article" date="2013" name="Proc. Natl. Acad. Sci. U.S.A.">
        <title>Genome structure and metabolic features in the red seaweed Chondrus crispus shed light on evolution of the Archaeplastida.</title>
        <authorList>
            <person name="Collen J."/>
            <person name="Porcel B."/>
            <person name="Carre W."/>
            <person name="Ball S.G."/>
            <person name="Chaparro C."/>
            <person name="Tonon T."/>
            <person name="Barbeyron T."/>
            <person name="Michel G."/>
            <person name="Noel B."/>
            <person name="Valentin K."/>
            <person name="Elias M."/>
            <person name="Artiguenave F."/>
            <person name="Arun A."/>
            <person name="Aury J.M."/>
            <person name="Barbosa-Neto J.F."/>
            <person name="Bothwell J.H."/>
            <person name="Bouget F.Y."/>
            <person name="Brillet L."/>
            <person name="Cabello-Hurtado F."/>
            <person name="Capella-Gutierrez S."/>
            <person name="Charrier B."/>
            <person name="Cladiere L."/>
            <person name="Cock J.M."/>
            <person name="Coelho S.M."/>
            <person name="Colleoni C."/>
            <person name="Czjzek M."/>
            <person name="Da Silva C."/>
            <person name="Delage L."/>
            <person name="Denoeud F."/>
            <person name="Deschamps P."/>
            <person name="Dittami S.M."/>
            <person name="Gabaldon T."/>
            <person name="Gachon C.M."/>
            <person name="Groisillier A."/>
            <person name="Herve C."/>
            <person name="Jabbari K."/>
            <person name="Katinka M."/>
            <person name="Kloareg B."/>
            <person name="Kowalczyk N."/>
            <person name="Labadie K."/>
            <person name="Leblanc C."/>
            <person name="Lopez P.J."/>
            <person name="McLachlan D.H."/>
            <person name="Meslet-Cladiere L."/>
            <person name="Moustafa A."/>
            <person name="Nehr Z."/>
            <person name="Nyvall Collen P."/>
            <person name="Panaud O."/>
            <person name="Partensky F."/>
            <person name="Poulain J."/>
            <person name="Rensing S.A."/>
            <person name="Rousvoal S."/>
            <person name="Samson G."/>
            <person name="Symeonidi A."/>
            <person name="Weissenbach J."/>
            <person name="Zambounis A."/>
            <person name="Wincker P."/>
            <person name="Boyen C."/>
        </authorList>
    </citation>
    <scope>NUCLEOTIDE SEQUENCE [LARGE SCALE GENOMIC DNA]</scope>
    <source>
        <strain evidence="3">cv. Stackhouse</strain>
    </source>
</reference>
<gene>
    <name evidence="2" type="ORF">CHC_T00003189001</name>
</gene>
<feature type="transmembrane region" description="Helical" evidence="1">
    <location>
        <begin position="88"/>
        <end position="107"/>
    </location>
</feature>
<dbReference type="EMBL" id="HG001700">
    <property type="protein sequence ID" value="CDF34579.1"/>
    <property type="molecule type" value="Genomic_DNA"/>
</dbReference>
<proteinExistence type="predicted"/>
<dbReference type="InterPro" id="IPR021995">
    <property type="entry name" value="DUF3593"/>
</dbReference>
<feature type="transmembrane region" description="Helical" evidence="1">
    <location>
        <begin position="235"/>
        <end position="255"/>
    </location>
</feature>
<dbReference type="RefSeq" id="XP_005714398.1">
    <property type="nucleotide sequence ID" value="XM_005714341.1"/>
</dbReference>
<dbReference type="AlphaFoldDB" id="R7Q950"/>
<evidence type="ECO:0000256" key="1">
    <source>
        <dbReference type="SAM" id="Phobius"/>
    </source>
</evidence>
<keyword evidence="1" id="KW-0472">Membrane</keyword>
<dbReference type="KEGG" id="ccp:CHC_T00003189001"/>
<feature type="transmembrane region" description="Helical" evidence="1">
    <location>
        <begin position="359"/>
        <end position="379"/>
    </location>
</feature>
<dbReference type="Pfam" id="PF12159">
    <property type="entry name" value="DUF3593"/>
    <property type="match status" value="1"/>
</dbReference>
<dbReference type="PhylomeDB" id="R7Q950"/>
<name>R7Q950_CHOCR</name>
<dbReference type="Gramene" id="CDF34579">
    <property type="protein sequence ID" value="CDF34579"/>
    <property type="gene ID" value="CHC_T00003189001"/>
</dbReference>
<feature type="transmembrane region" description="Helical" evidence="1">
    <location>
        <begin position="170"/>
        <end position="191"/>
    </location>
</feature>
<dbReference type="Pfam" id="PF10693">
    <property type="entry name" value="DUF2499"/>
    <property type="match status" value="1"/>
</dbReference>
<keyword evidence="3" id="KW-1185">Reference proteome</keyword>